<protein>
    <submittedName>
        <fullName evidence="2">DUF5615 family PIN-like protein</fullName>
    </submittedName>
</protein>
<organism evidence="2">
    <name type="scientific">Woronichinia naegeliana WA131</name>
    <dbReference type="NCBI Taxonomy" id="2824559"/>
    <lineage>
        <taxon>Bacteria</taxon>
        <taxon>Bacillati</taxon>
        <taxon>Cyanobacteriota</taxon>
        <taxon>Cyanophyceae</taxon>
        <taxon>Synechococcales</taxon>
        <taxon>Coelosphaeriaceae</taxon>
        <taxon>Woronichinia</taxon>
    </lineage>
</organism>
<sequence length="114" mass="13242">MGVSMTVVQALREQNYDAIHLREQGLQRLPDPTILIKAKQENRIILTFDLDFSELLAINRENLPGVVIFRLQKTIPHFVADRLLESLPLYKENLIQGAILIIEDSRYRLRHLPI</sequence>
<dbReference type="Pfam" id="PF18480">
    <property type="entry name" value="DUF5615"/>
    <property type="match status" value="1"/>
</dbReference>
<dbReference type="KEGG" id="wna:KA717_07360"/>
<dbReference type="InterPro" id="IPR041049">
    <property type="entry name" value="DUF5615"/>
</dbReference>
<accession>A0A977L4X6</accession>
<gene>
    <name evidence="2" type="ORF">KA717_07360</name>
</gene>
<evidence type="ECO:0000259" key="1">
    <source>
        <dbReference type="Pfam" id="PF18480"/>
    </source>
</evidence>
<reference evidence="2" key="1">
    <citation type="submission" date="2021-04" db="EMBL/GenBank/DDBJ databases">
        <title>Genome sequence of Woronichinia naegeliana from Washington state freshwater lake bloom.</title>
        <authorList>
            <person name="Dreher T.W."/>
        </authorList>
    </citation>
    <scope>NUCLEOTIDE SEQUENCE</scope>
    <source>
        <strain evidence="2">WA131</strain>
    </source>
</reference>
<dbReference type="EMBL" id="CP073041">
    <property type="protein sequence ID" value="UXE64580.1"/>
    <property type="molecule type" value="Genomic_DNA"/>
</dbReference>
<evidence type="ECO:0000313" key="2">
    <source>
        <dbReference type="EMBL" id="UXE64580.1"/>
    </source>
</evidence>
<dbReference type="Proteomes" id="UP001065613">
    <property type="component" value="Chromosome"/>
</dbReference>
<name>A0A977L4X6_9CYAN</name>
<proteinExistence type="predicted"/>
<feature type="domain" description="DUF5615" evidence="1">
    <location>
        <begin position="3"/>
        <end position="104"/>
    </location>
</feature>
<dbReference type="AlphaFoldDB" id="A0A977L4X6"/>